<dbReference type="FunFam" id="3.30.420.10:FF:000100">
    <property type="entry name" value="3'-5' exonuclease/helicase (Wrn), putative"/>
    <property type="match status" value="1"/>
</dbReference>
<dbReference type="Proteomes" id="UP001217918">
    <property type="component" value="Unassembled WGS sequence"/>
</dbReference>
<dbReference type="PANTHER" id="PTHR13620:SF104">
    <property type="entry name" value="EXONUCLEASE 3'-5' DOMAIN-CONTAINING PROTEIN 2"/>
    <property type="match status" value="1"/>
</dbReference>
<dbReference type="CDD" id="cd06141">
    <property type="entry name" value="WRN_exo"/>
    <property type="match status" value="1"/>
</dbReference>
<feature type="region of interest" description="Disordered" evidence="3">
    <location>
        <begin position="392"/>
        <end position="421"/>
    </location>
</feature>
<evidence type="ECO:0000256" key="1">
    <source>
        <dbReference type="ARBA" id="ARBA00022722"/>
    </source>
</evidence>
<comment type="caution">
    <text evidence="5">The sequence shown here is derived from an EMBL/GenBank/DDBJ whole genome shotgun (WGS) entry which is preliminary data.</text>
</comment>
<evidence type="ECO:0000313" key="6">
    <source>
        <dbReference type="Proteomes" id="UP001217918"/>
    </source>
</evidence>
<evidence type="ECO:0000256" key="2">
    <source>
        <dbReference type="ARBA" id="ARBA00022801"/>
    </source>
</evidence>
<feature type="region of interest" description="Disordered" evidence="3">
    <location>
        <begin position="28"/>
        <end position="93"/>
    </location>
</feature>
<proteinExistence type="predicted"/>
<dbReference type="PANTHER" id="PTHR13620">
    <property type="entry name" value="3-5 EXONUCLEASE"/>
    <property type="match status" value="1"/>
</dbReference>
<evidence type="ECO:0000259" key="4">
    <source>
        <dbReference type="SMART" id="SM00474"/>
    </source>
</evidence>
<feature type="domain" description="3'-5' exonuclease" evidence="4">
    <location>
        <begin position="142"/>
        <end position="331"/>
    </location>
</feature>
<evidence type="ECO:0000256" key="3">
    <source>
        <dbReference type="SAM" id="MobiDB-lite"/>
    </source>
</evidence>
<dbReference type="InterPro" id="IPR036397">
    <property type="entry name" value="RNaseH_sf"/>
</dbReference>
<dbReference type="GO" id="GO:0003676">
    <property type="term" value="F:nucleic acid binding"/>
    <property type="evidence" value="ECO:0007669"/>
    <property type="project" value="InterPro"/>
</dbReference>
<feature type="compositionally biased region" description="Pro residues" evidence="3">
    <location>
        <begin position="28"/>
        <end position="40"/>
    </location>
</feature>
<dbReference type="GO" id="GO:0008408">
    <property type="term" value="F:3'-5' exonuclease activity"/>
    <property type="evidence" value="ECO:0007669"/>
    <property type="project" value="InterPro"/>
</dbReference>
<reference evidence="5" key="1">
    <citation type="journal article" date="2023" name="Mol. Plant Microbe Interact.">
        <title>Elucidating the Obligate Nature and Biological Capacity of an Invasive Fungal Corn Pathogen.</title>
        <authorList>
            <person name="MacCready J.S."/>
            <person name="Roggenkamp E.M."/>
            <person name="Gdanetz K."/>
            <person name="Chilvers M.I."/>
        </authorList>
    </citation>
    <scope>NUCLEOTIDE SEQUENCE</scope>
    <source>
        <strain evidence="5">PM02</strain>
    </source>
</reference>
<dbReference type="GO" id="GO:0005634">
    <property type="term" value="C:nucleus"/>
    <property type="evidence" value="ECO:0007669"/>
    <property type="project" value="TreeGrafter"/>
</dbReference>
<accession>A0AAD9MHB8</accession>
<dbReference type="GO" id="GO:0005737">
    <property type="term" value="C:cytoplasm"/>
    <property type="evidence" value="ECO:0007669"/>
    <property type="project" value="TreeGrafter"/>
</dbReference>
<sequence>MSAQNSIRQLWHAGVIFSGAGGVVYPQLPTPTPMPTPTPTPTFSIPGRNGQNDAWPRKDGAPKTSHHHAASPSLQPASRPAAGEKGADLFPPDTSLDFKMPAELFRNAKAATPGSPESFWNYSLYRGPGETPGSDADTKVKVHYCKSLQTTERVLQQYFVGEKLLGFDLEWKSDATVNHGARWNVSLVQLASPSRVALLHLAVFPKNSALVAPSFKKMMENPEVTKCGVWIKGDCKRIRKYLGIDARGTFELSHLYKLVKHSTDRDYQLVNKKLVAMATQVQECLGLPLFKGHDVRASDWSKSLQMDQVLYSASDAYAGVQLYGVLDHMRKNLVPTPPLPHHAELNLPIRLADGVALTSECDGPEEQPAQETDGSGPALPNKLLYSVSSSIAVEPADGGDPPDSLPPTAPGRVAPGAPPKDARVLAAETWAAQYRIEHPKRPIPAPALRSYRLWHHNKDLKPEDAAKLLRDPPLQNTTVNGYILESIRLGRLPYDAPRLKAEVLDGMPRLHRYAAIARECEDRNKSSGWETTTA</sequence>
<keyword evidence="1" id="KW-0540">Nuclease</keyword>
<dbReference type="Gene3D" id="3.30.420.10">
    <property type="entry name" value="Ribonuclease H-like superfamily/Ribonuclease H"/>
    <property type="match status" value="1"/>
</dbReference>
<dbReference type="InterPro" id="IPR012337">
    <property type="entry name" value="RNaseH-like_sf"/>
</dbReference>
<dbReference type="GO" id="GO:0006139">
    <property type="term" value="P:nucleobase-containing compound metabolic process"/>
    <property type="evidence" value="ECO:0007669"/>
    <property type="project" value="InterPro"/>
</dbReference>
<feature type="region of interest" description="Disordered" evidence="3">
    <location>
        <begin position="359"/>
        <end position="380"/>
    </location>
</feature>
<protein>
    <recommendedName>
        <fullName evidence="4">3'-5' exonuclease domain-containing protein</fullName>
    </recommendedName>
</protein>
<dbReference type="AlphaFoldDB" id="A0AAD9MHB8"/>
<keyword evidence="2" id="KW-0378">Hydrolase</keyword>
<dbReference type="EMBL" id="JAQQPM010000006">
    <property type="protein sequence ID" value="KAK2072511.1"/>
    <property type="molecule type" value="Genomic_DNA"/>
</dbReference>
<keyword evidence="6" id="KW-1185">Reference proteome</keyword>
<dbReference type="InterPro" id="IPR051132">
    <property type="entry name" value="3-5_Exonuclease_domain"/>
</dbReference>
<dbReference type="Pfam" id="PF01612">
    <property type="entry name" value="DNA_pol_A_exo1"/>
    <property type="match status" value="1"/>
</dbReference>
<dbReference type="SMART" id="SM00474">
    <property type="entry name" value="35EXOc"/>
    <property type="match status" value="1"/>
</dbReference>
<dbReference type="InterPro" id="IPR002562">
    <property type="entry name" value="3'-5'_exonuclease_dom"/>
</dbReference>
<gene>
    <name evidence="5" type="ORF">P8C59_006860</name>
</gene>
<dbReference type="SUPFAM" id="SSF53098">
    <property type="entry name" value="Ribonuclease H-like"/>
    <property type="match status" value="1"/>
</dbReference>
<name>A0AAD9MHB8_9PEZI</name>
<evidence type="ECO:0000313" key="5">
    <source>
        <dbReference type="EMBL" id="KAK2072511.1"/>
    </source>
</evidence>
<organism evidence="5 6">
    <name type="scientific">Phyllachora maydis</name>
    <dbReference type="NCBI Taxonomy" id="1825666"/>
    <lineage>
        <taxon>Eukaryota</taxon>
        <taxon>Fungi</taxon>
        <taxon>Dikarya</taxon>
        <taxon>Ascomycota</taxon>
        <taxon>Pezizomycotina</taxon>
        <taxon>Sordariomycetes</taxon>
        <taxon>Sordariomycetidae</taxon>
        <taxon>Phyllachorales</taxon>
        <taxon>Phyllachoraceae</taxon>
        <taxon>Phyllachora</taxon>
    </lineage>
</organism>